<keyword evidence="4" id="KW-1185">Reference proteome</keyword>
<feature type="binding site" evidence="1">
    <location>
        <begin position="106"/>
        <end position="107"/>
    </location>
    <ligand>
        <name>S-adenosyl-L-methionine</name>
        <dbReference type="ChEBI" id="CHEBI:59789"/>
    </ligand>
</feature>
<keyword evidence="3" id="KW-0808">Transferase</keyword>
<dbReference type="GO" id="GO:0032259">
    <property type="term" value="P:methylation"/>
    <property type="evidence" value="ECO:0007669"/>
    <property type="project" value="UniProtKB-KW"/>
</dbReference>
<dbReference type="OrthoDB" id="108476at2"/>
<dbReference type="STRING" id="185761.SAMN05660282_00879"/>
<dbReference type="InterPro" id="IPR013216">
    <property type="entry name" value="Methyltransf_11"/>
</dbReference>
<protein>
    <submittedName>
        <fullName evidence="3">23S rRNA (Guanine745-N1)-methyltransferase</fullName>
    </submittedName>
</protein>
<dbReference type="GO" id="GO:0008757">
    <property type="term" value="F:S-adenosylmethionine-dependent methyltransferase activity"/>
    <property type="evidence" value="ECO:0007669"/>
    <property type="project" value="InterPro"/>
</dbReference>
<dbReference type="SUPFAM" id="SSF53335">
    <property type="entry name" value="S-adenosyl-L-methionine-dependent methyltransferases"/>
    <property type="match status" value="1"/>
</dbReference>
<dbReference type="EMBL" id="FOPJ01000004">
    <property type="protein sequence ID" value="SFG43661.1"/>
    <property type="molecule type" value="Genomic_DNA"/>
</dbReference>
<keyword evidence="3" id="KW-0489">Methyltransferase</keyword>
<dbReference type="AlphaFoldDB" id="A0A1I2S0Y1"/>
<feature type="binding site" evidence="1">
    <location>
        <position position="194"/>
    </location>
    <ligand>
        <name>S-adenosyl-L-methionine</name>
        <dbReference type="ChEBI" id="CHEBI:59789"/>
    </ligand>
</feature>
<dbReference type="Gene3D" id="3.40.50.150">
    <property type="entry name" value="Vaccinia Virus protein VP39"/>
    <property type="match status" value="1"/>
</dbReference>
<evidence type="ECO:0000259" key="2">
    <source>
        <dbReference type="Pfam" id="PF08241"/>
    </source>
</evidence>
<gene>
    <name evidence="3" type="ORF">SAMN05660282_00879</name>
</gene>
<accession>A0A1I2S0Y1</accession>
<feature type="binding site" evidence="1">
    <location>
        <position position="71"/>
    </location>
    <ligand>
        <name>S-adenosyl-L-methionine</name>
        <dbReference type="ChEBI" id="CHEBI:59789"/>
    </ligand>
</feature>
<proteinExistence type="predicted"/>
<organism evidence="3 4">
    <name type="scientific">Corynebacterium spheniscorum</name>
    <dbReference type="NCBI Taxonomy" id="185761"/>
    <lineage>
        <taxon>Bacteria</taxon>
        <taxon>Bacillati</taxon>
        <taxon>Actinomycetota</taxon>
        <taxon>Actinomycetes</taxon>
        <taxon>Mycobacteriales</taxon>
        <taxon>Corynebacteriaceae</taxon>
        <taxon>Corynebacterium</taxon>
    </lineage>
</organism>
<sequence length="287" mass="30678">MLADILDLLADPNGEPLEFSEKGLHAHGRTYPIADAGYAIFLLEDTSEETSQGDDPAMLHAREAFLSRGHFAPFVEEVSAAVHDAIDEAGIPEEDTPVICEIGAGTGYYLAHNLDEVYGAIGIGIDISSAAAEHLASCHPRVGAVVADARQRLPLHDGVVDALTVIFSPHNAAECARVLAPTGQLIVLLPEPGHLKELRQPLGIRDVEPGGVAEFREQAAEAGLVFAAEPRTIEFSMRLDRESIKAQIGMSPSARDIPEDELAERAAQLPPAMTVSAKASLLRFRKS</sequence>
<dbReference type="RefSeq" id="WP_092284831.1">
    <property type="nucleotide sequence ID" value="NZ_FOPJ01000004.1"/>
</dbReference>
<dbReference type="InterPro" id="IPR029063">
    <property type="entry name" value="SAM-dependent_MTases_sf"/>
</dbReference>
<reference evidence="3 4" key="1">
    <citation type="submission" date="2016-10" db="EMBL/GenBank/DDBJ databases">
        <authorList>
            <person name="de Groot N.N."/>
        </authorList>
    </citation>
    <scope>NUCLEOTIDE SEQUENCE [LARGE SCALE GENOMIC DNA]</scope>
    <source>
        <strain>J11</strain>
        <strain evidence="4">PG 39</strain>
    </source>
</reference>
<keyword evidence="1" id="KW-0949">S-adenosyl-L-methionine</keyword>
<feature type="domain" description="Methyltransferase type 11" evidence="2">
    <location>
        <begin position="101"/>
        <end position="187"/>
    </location>
</feature>
<evidence type="ECO:0000313" key="4">
    <source>
        <dbReference type="Proteomes" id="UP000199065"/>
    </source>
</evidence>
<dbReference type="CDD" id="cd02440">
    <property type="entry name" value="AdoMet_MTases"/>
    <property type="match status" value="1"/>
</dbReference>
<dbReference type="Proteomes" id="UP000199065">
    <property type="component" value="Unassembled WGS sequence"/>
</dbReference>
<dbReference type="InterPro" id="IPR016718">
    <property type="entry name" value="rRNA_m1G-MeTrfase_A_prd"/>
</dbReference>
<evidence type="ECO:0000313" key="3">
    <source>
        <dbReference type="EMBL" id="SFG43661.1"/>
    </source>
</evidence>
<dbReference type="PIRSF" id="PIRSF018249">
    <property type="entry name" value="MyrA_prd"/>
    <property type="match status" value="1"/>
</dbReference>
<name>A0A1I2S0Y1_9CORY</name>
<dbReference type="Pfam" id="PF08241">
    <property type="entry name" value="Methyltransf_11"/>
    <property type="match status" value="1"/>
</dbReference>
<evidence type="ECO:0000256" key="1">
    <source>
        <dbReference type="PIRSR" id="PIRSR018249-2"/>
    </source>
</evidence>